<gene>
    <name evidence="1" type="ORF">QFC24_002011</name>
</gene>
<evidence type="ECO:0000313" key="2">
    <source>
        <dbReference type="Proteomes" id="UP001234202"/>
    </source>
</evidence>
<organism evidence="1 2">
    <name type="scientific">Naganishia onofrii</name>
    <dbReference type="NCBI Taxonomy" id="1851511"/>
    <lineage>
        <taxon>Eukaryota</taxon>
        <taxon>Fungi</taxon>
        <taxon>Dikarya</taxon>
        <taxon>Basidiomycota</taxon>
        <taxon>Agaricomycotina</taxon>
        <taxon>Tremellomycetes</taxon>
        <taxon>Filobasidiales</taxon>
        <taxon>Filobasidiaceae</taxon>
        <taxon>Naganishia</taxon>
    </lineage>
</organism>
<sequence length="355" mass="39172">MYWPVGHVRALRTDHLTSENEPLIDFRLNRRTNLFITWTSGAITLWSSEPTCRISRLNRTQGSLEEYGLNRSVEWTADGHALYVSTTTNHILLYDLLETESPEAVASSLFSTQVPKINIDVPHILKSFPPGAGQGEVYDMTPEAIMTSTNIPELQLRNGGAVRLSSDIRGIAAIGGTSLPTAKKGLLIAIDHRGHPTDDETSGAPPFKGLLRLPSKIPEALVRKGSRSQPLPPYGWPYVDMDGEDQVDIDKWTWKEVGIDLAGHEDIAQFQATKMTLVYTVITTLGNAFLVFPSAPQQDDQPWWNKKMPVNRNSSWNSVQVHSVNLESTDEAKADNATAIGVNQPFGLCTVGTSR</sequence>
<name>A0ACC2XQI2_9TREE</name>
<evidence type="ECO:0000313" key="1">
    <source>
        <dbReference type="EMBL" id="KAJ9126279.1"/>
    </source>
</evidence>
<proteinExistence type="predicted"/>
<dbReference type="EMBL" id="JASBWV010000005">
    <property type="protein sequence ID" value="KAJ9126279.1"/>
    <property type="molecule type" value="Genomic_DNA"/>
</dbReference>
<accession>A0ACC2XQI2</accession>
<dbReference type="Proteomes" id="UP001234202">
    <property type="component" value="Unassembled WGS sequence"/>
</dbReference>
<protein>
    <submittedName>
        <fullName evidence="1">Uncharacterized protein</fullName>
    </submittedName>
</protein>
<reference evidence="1" key="1">
    <citation type="submission" date="2023-04" db="EMBL/GenBank/DDBJ databases">
        <title>Draft Genome sequencing of Naganishia species isolated from polar environments using Oxford Nanopore Technology.</title>
        <authorList>
            <person name="Leo P."/>
            <person name="Venkateswaran K."/>
        </authorList>
    </citation>
    <scope>NUCLEOTIDE SEQUENCE</scope>
    <source>
        <strain evidence="1">DBVPG 5303</strain>
    </source>
</reference>
<keyword evidence="2" id="KW-1185">Reference proteome</keyword>
<comment type="caution">
    <text evidence="1">The sequence shown here is derived from an EMBL/GenBank/DDBJ whole genome shotgun (WGS) entry which is preliminary data.</text>
</comment>